<dbReference type="GO" id="GO:0005829">
    <property type="term" value="C:cytosol"/>
    <property type="evidence" value="ECO:0007669"/>
    <property type="project" value="TreeGrafter"/>
</dbReference>
<dbReference type="AlphaFoldDB" id="A0A8S1JSE3"/>
<dbReference type="InterPro" id="IPR001394">
    <property type="entry name" value="Peptidase_C19_UCH"/>
</dbReference>
<feature type="domain" description="USP" evidence="1">
    <location>
        <begin position="239"/>
        <end position="518"/>
    </location>
</feature>
<dbReference type="PANTHER" id="PTHR24006">
    <property type="entry name" value="UBIQUITIN CARBOXYL-TERMINAL HYDROLASE"/>
    <property type="match status" value="1"/>
</dbReference>
<dbReference type="PANTHER" id="PTHR24006:SF827">
    <property type="entry name" value="UBIQUITIN CARBOXYL-TERMINAL HYDROLASE 34"/>
    <property type="match status" value="1"/>
</dbReference>
<dbReference type="FunFam" id="3.90.70.10:FF:000150">
    <property type="entry name" value="Uncharacterized protein"/>
    <property type="match status" value="1"/>
</dbReference>
<proteinExistence type="predicted"/>
<dbReference type="EMBL" id="CAJJDM010000006">
    <property type="protein sequence ID" value="CAD8045514.1"/>
    <property type="molecule type" value="Genomic_DNA"/>
</dbReference>
<gene>
    <name evidence="3" type="ORF">PPRIM_AZ9-3.1.T0090457</name>
</gene>
<evidence type="ECO:0000313" key="4">
    <source>
        <dbReference type="Proteomes" id="UP000688137"/>
    </source>
</evidence>
<dbReference type="InterPro" id="IPR028889">
    <property type="entry name" value="USP"/>
</dbReference>
<dbReference type="PROSITE" id="PS00973">
    <property type="entry name" value="USP_2"/>
    <property type="match status" value="1"/>
</dbReference>
<keyword evidence="4" id="KW-1185">Reference proteome</keyword>
<dbReference type="OMA" id="RINVCSP"/>
<accession>A0A8S1JSE3</accession>
<dbReference type="InterPro" id="IPR050164">
    <property type="entry name" value="Peptidase_C19"/>
</dbReference>
<dbReference type="PROSITE" id="PS50235">
    <property type="entry name" value="USP_3"/>
    <property type="match status" value="1"/>
</dbReference>
<dbReference type="InterPro" id="IPR018200">
    <property type="entry name" value="USP_CS"/>
</dbReference>
<sequence>MKNNNQKHISQWNMLECDLINQEFEEQHHIIVPQFPKFKKPTYNQIQITANIQYRINVCSPAKLDDTVSISTKKSTTNSQAGSCNYIVNHYIQQIKDHFNKNTRQETEAQIIRNLISQKAKAVYMLDIKWAANYTAFLQNQNLIIPSEISNNNLFVDSDIRNPYRQNLKQDLDFVLMNRNTWQFLIAIYGGGPEIIFNDYLGINNESQVNSREGSLQNIDISTYNSQTFQKQKFILPAIGLYNENNFCFLHAAIQSLLSIEQLTCWVSIEGKTKKQEDYKWILSYYQIIDQIQNCKKGQYVKIDTLKQLIKNQFAPNLQHDCQEFLCYLTDQFNKELKQNKYDQAITEILFQGQMMQQIQCHQCKQTSSKFESFFELSLSMNNMKGLKQCLIQFFEQEVLDDDYMCNQCSRTTKAIKKYMIGTPPQFLIIHLKRFQEKKLHNYIEFQNNLDISEFCSVKAQYKLKSVIVHYGTQEKGHYVNFSLRGNQWYYFDDHRVQFAREQDVLRQQAYILFFERSDDQLL</sequence>
<name>A0A8S1JSE3_PARPR</name>
<evidence type="ECO:0000259" key="2">
    <source>
        <dbReference type="PROSITE" id="PS51283"/>
    </source>
</evidence>
<dbReference type="Pfam" id="PF06337">
    <property type="entry name" value="DUSP"/>
    <property type="match status" value="1"/>
</dbReference>
<dbReference type="InterPro" id="IPR006615">
    <property type="entry name" value="Pept_C19_DUSP"/>
</dbReference>
<organism evidence="3 4">
    <name type="scientific">Paramecium primaurelia</name>
    <dbReference type="NCBI Taxonomy" id="5886"/>
    <lineage>
        <taxon>Eukaryota</taxon>
        <taxon>Sar</taxon>
        <taxon>Alveolata</taxon>
        <taxon>Ciliophora</taxon>
        <taxon>Intramacronucleata</taxon>
        <taxon>Oligohymenophorea</taxon>
        <taxon>Peniculida</taxon>
        <taxon>Parameciidae</taxon>
        <taxon>Paramecium</taxon>
    </lineage>
</organism>
<dbReference type="GO" id="GO:0004843">
    <property type="term" value="F:cysteine-type deubiquitinase activity"/>
    <property type="evidence" value="ECO:0007669"/>
    <property type="project" value="InterPro"/>
</dbReference>
<dbReference type="GO" id="GO:0005634">
    <property type="term" value="C:nucleus"/>
    <property type="evidence" value="ECO:0007669"/>
    <property type="project" value="TreeGrafter"/>
</dbReference>
<dbReference type="PROSITE" id="PS51283">
    <property type="entry name" value="DUSP"/>
    <property type="match status" value="1"/>
</dbReference>
<feature type="domain" description="DUSP" evidence="2">
    <location>
        <begin position="103"/>
        <end position="201"/>
    </location>
</feature>
<reference evidence="3" key="1">
    <citation type="submission" date="2021-01" db="EMBL/GenBank/DDBJ databases">
        <authorList>
            <consortium name="Genoscope - CEA"/>
            <person name="William W."/>
        </authorList>
    </citation>
    <scope>NUCLEOTIDE SEQUENCE</scope>
</reference>
<dbReference type="Pfam" id="PF00443">
    <property type="entry name" value="UCH"/>
    <property type="match status" value="1"/>
</dbReference>
<protein>
    <recommendedName>
        <fullName evidence="5">Ubiquitinyl hydrolase 1</fullName>
    </recommendedName>
</protein>
<dbReference type="Proteomes" id="UP000688137">
    <property type="component" value="Unassembled WGS sequence"/>
</dbReference>
<evidence type="ECO:0000259" key="1">
    <source>
        <dbReference type="PROSITE" id="PS50235"/>
    </source>
</evidence>
<evidence type="ECO:0000313" key="3">
    <source>
        <dbReference type="EMBL" id="CAD8045514.1"/>
    </source>
</evidence>
<dbReference type="GO" id="GO:0016579">
    <property type="term" value="P:protein deubiquitination"/>
    <property type="evidence" value="ECO:0007669"/>
    <property type="project" value="InterPro"/>
</dbReference>
<evidence type="ECO:0008006" key="5">
    <source>
        <dbReference type="Google" id="ProtNLM"/>
    </source>
</evidence>
<comment type="caution">
    <text evidence="3">The sequence shown here is derived from an EMBL/GenBank/DDBJ whole genome shotgun (WGS) entry which is preliminary data.</text>
</comment>